<dbReference type="Proteomes" id="UP000016930">
    <property type="component" value="Unassembled WGS sequence"/>
</dbReference>
<sequence length="55" mass="6007">MTLNTDAAMGGVPDGYCGVAMVNYRRRRGRVASVELMSTRSRKRMDAGEASRAQV</sequence>
<keyword evidence="2" id="KW-1185">Reference proteome</keyword>
<gene>
    <name evidence="1" type="ORF">CERSUDRAFT_81073</name>
</gene>
<protein>
    <submittedName>
        <fullName evidence="1">Uncharacterized protein</fullName>
    </submittedName>
</protein>
<proteinExistence type="predicted"/>
<reference evidence="1 2" key="1">
    <citation type="journal article" date="2012" name="Proc. Natl. Acad. Sci. U.S.A.">
        <title>Comparative genomics of Ceriporiopsis subvermispora and Phanerochaete chrysosporium provide insight into selective ligninolysis.</title>
        <authorList>
            <person name="Fernandez-Fueyo E."/>
            <person name="Ruiz-Duenas F.J."/>
            <person name="Ferreira P."/>
            <person name="Floudas D."/>
            <person name="Hibbett D.S."/>
            <person name="Canessa P."/>
            <person name="Larrondo L.F."/>
            <person name="James T.Y."/>
            <person name="Seelenfreund D."/>
            <person name="Lobos S."/>
            <person name="Polanco R."/>
            <person name="Tello M."/>
            <person name="Honda Y."/>
            <person name="Watanabe T."/>
            <person name="Watanabe T."/>
            <person name="Ryu J.S."/>
            <person name="Kubicek C.P."/>
            <person name="Schmoll M."/>
            <person name="Gaskell J."/>
            <person name="Hammel K.E."/>
            <person name="St John F.J."/>
            <person name="Vanden Wymelenberg A."/>
            <person name="Sabat G."/>
            <person name="Splinter BonDurant S."/>
            <person name="Syed K."/>
            <person name="Yadav J.S."/>
            <person name="Doddapaneni H."/>
            <person name="Subramanian V."/>
            <person name="Lavin J.L."/>
            <person name="Oguiza J.A."/>
            <person name="Perez G."/>
            <person name="Pisabarro A.G."/>
            <person name="Ramirez L."/>
            <person name="Santoyo F."/>
            <person name="Master E."/>
            <person name="Coutinho P.M."/>
            <person name="Henrissat B."/>
            <person name="Lombard V."/>
            <person name="Magnuson J.K."/>
            <person name="Kuees U."/>
            <person name="Hori C."/>
            <person name="Igarashi K."/>
            <person name="Samejima M."/>
            <person name="Held B.W."/>
            <person name="Barry K.W."/>
            <person name="LaButti K.M."/>
            <person name="Lapidus A."/>
            <person name="Lindquist E.A."/>
            <person name="Lucas S.M."/>
            <person name="Riley R."/>
            <person name="Salamov A.A."/>
            <person name="Hoffmeister D."/>
            <person name="Schwenk D."/>
            <person name="Hadar Y."/>
            <person name="Yarden O."/>
            <person name="de Vries R.P."/>
            <person name="Wiebenga A."/>
            <person name="Stenlid J."/>
            <person name="Eastwood D."/>
            <person name="Grigoriev I.V."/>
            <person name="Berka R.M."/>
            <person name="Blanchette R.A."/>
            <person name="Kersten P."/>
            <person name="Martinez A.T."/>
            <person name="Vicuna R."/>
            <person name="Cullen D."/>
        </authorList>
    </citation>
    <scope>NUCLEOTIDE SEQUENCE [LARGE SCALE GENOMIC DNA]</scope>
    <source>
        <strain evidence="1 2">B</strain>
    </source>
</reference>
<dbReference type="EMBL" id="KB445793">
    <property type="protein sequence ID" value="EMD39693.1"/>
    <property type="molecule type" value="Genomic_DNA"/>
</dbReference>
<dbReference type="AlphaFoldDB" id="M2QRH9"/>
<dbReference type="HOGENOM" id="CLU_3032180_0_0_1"/>
<name>M2QRH9_CERS8</name>
<organism evidence="1 2">
    <name type="scientific">Ceriporiopsis subvermispora (strain B)</name>
    <name type="common">White-rot fungus</name>
    <name type="synonym">Gelatoporia subvermispora</name>
    <dbReference type="NCBI Taxonomy" id="914234"/>
    <lineage>
        <taxon>Eukaryota</taxon>
        <taxon>Fungi</taxon>
        <taxon>Dikarya</taxon>
        <taxon>Basidiomycota</taxon>
        <taxon>Agaricomycotina</taxon>
        <taxon>Agaricomycetes</taxon>
        <taxon>Polyporales</taxon>
        <taxon>Gelatoporiaceae</taxon>
        <taxon>Gelatoporia</taxon>
    </lineage>
</organism>
<evidence type="ECO:0000313" key="2">
    <source>
        <dbReference type="Proteomes" id="UP000016930"/>
    </source>
</evidence>
<evidence type="ECO:0000313" key="1">
    <source>
        <dbReference type="EMBL" id="EMD39693.1"/>
    </source>
</evidence>
<accession>M2QRH9</accession>